<dbReference type="Proteomes" id="UP001230649">
    <property type="component" value="Unassembled WGS sequence"/>
</dbReference>
<dbReference type="EMBL" id="JASBWS010000162">
    <property type="protein sequence ID" value="KAJ9092981.1"/>
    <property type="molecule type" value="Genomic_DNA"/>
</dbReference>
<evidence type="ECO:0000313" key="2">
    <source>
        <dbReference type="Proteomes" id="UP001230649"/>
    </source>
</evidence>
<accession>A0ACC2V2W6</accession>
<sequence>MPRIDILSKQKSPTGTYARPGYFAPSSHKQVEFRSNVGPKLLVLGLNGDLARRLDGVVCVRPFIENFMEYILQSVPYGDMPHTAEIMLGKLRRICGNWEDRSLGVWTREDCGLDVTAYEGHPMICKDLRKLLAHINRRDRPTSPGHRTLSPGTAFTMKNTILVDGYWSASRLQPLNHLLIKEFGHVEHPKTQSATRCFMEEDERSETSPRTRGPDIRGSAQILHLVFGPSSSDFYDRYCRDSSNVAPGNDGTRMDAGLLALIGILDELRDVESVPVWLASGGLYPDVRHTFDADMASRGWEYIAEIDHGRNNWPTNARSDVRHHVLPMVLPSNDGYRQWYDSPIHVLYWVRRGLKALGEKGVEPCFQH</sequence>
<evidence type="ECO:0000313" key="1">
    <source>
        <dbReference type="EMBL" id="KAJ9092981.1"/>
    </source>
</evidence>
<name>A0ACC2V2W6_9TREE</name>
<proteinExistence type="predicted"/>
<reference evidence="1" key="1">
    <citation type="submission" date="2023-04" db="EMBL/GenBank/DDBJ databases">
        <title>Draft Genome sequencing of Naganishia species isolated from polar environments using Oxford Nanopore Technology.</title>
        <authorList>
            <person name="Leo P."/>
            <person name="Venkateswaran K."/>
        </authorList>
    </citation>
    <scope>NUCLEOTIDE SEQUENCE</scope>
    <source>
        <strain evidence="1">MNA-CCFEE 5262</strain>
    </source>
</reference>
<gene>
    <name evidence="1" type="ORF">QFC20_007224</name>
</gene>
<protein>
    <submittedName>
        <fullName evidence="1">Uncharacterized protein</fullName>
    </submittedName>
</protein>
<keyword evidence="2" id="KW-1185">Reference proteome</keyword>
<comment type="caution">
    <text evidence="1">The sequence shown here is derived from an EMBL/GenBank/DDBJ whole genome shotgun (WGS) entry which is preliminary data.</text>
</comment>
<organism evidence="1 2">
    <name type="scientific">Naganishia adeliensis</name>
    <dbReference type="NCBI Taxonomy" id="92952"/>
    <lineage>
        <taxon>Eukaryota</taxon>
        <taxon>Fungi</taxon>
        <taxon>Dikarya</taxon>
        <taxon>Basidiomycota</taxon>
        <taxon>Agaricomycotina</taxon>
        <taxon>Tremellomycetes</taxon>
        <taxon>Filobasidiales</taxon>
        <taxon>Filobasidiaceae</taxon>
        <taxon>Naganishia</taxon>
    </lineage>
</organism>